<gene>
    <name evidence="1" type="ORF">DXZ20_14330</name>
</gene>
<evidence type="ECO:0000313" key="1">
    <source>
        <dbReference type="EMBL" id="NEZ56835.1"/>
    </source>
</evidence>
<dbReference type="AlphaFoldDB" id="A0A6M0RKV6"/>
<keyword evidence="2" id="KW-1185">Reference proteome</keyword>
<name>A0A6M0RKV6_9CYAN</name>
<dbReference type="RefSeq" id="WP_163698830.1">
    <property type="nucleotide sequence ID" value="NZ_QXHD01000004.1"/>
</dbReference>
<proteinExistence type="predicted"/>
<organism evidence="1 2">
    <name type="scientific">Adonisia turfae CCMR0081</name>
    <dbReference type="NCBI Taxonomy" id="2292702"/>
    <lineage>
        <taxon>Bacteria</taxon>
        <taxon>Bacillati</taxon>
        <taxon>Cyanobacteriota</taxon>
        <taxon>Adonisia</taxon>
        <taxon>Adonisia turfae</taxon>
    </lineage>
</organism>
<evidence type="ECO:0000313" key="2">
    <source>
        <dbReference type="Proteomes" id="UP000481033"/>
    </source>
</evidence>
<sequence>MAGSSIEVIVTLENPELSDEEIQVSVRTLRNQLAELEELQDVMLLPVSEALPGAKGIGGFVLGKLKALLNLDALKKMVGVLGQNLFGSSIEVEAKGNGRELKIKIRTPEDLQQVMPEVERFING</sequence>
<accession>A0A6M0RKV6</accession>
<comment type="caution">
    <text evidence="1">The sequence shown here is derived from an EMBL/GenBank/DDBJ whole genome shotgun (WGS) entry which is preliminary data.</text>
</comment>
<reference evidence="1 2" key="1">
    <citation type="journal article" date="2020" name="Microb. Ecol.">
        <title>Ecogenomics of the Marine Benthic Filamentous Cyanobacterium Adonisia.</title>
        <authorList>
            <person name="Walter J.M."/>
            <person name="Coutinho F.H."/>
            <person name="Leomil L."/>
            <person name="Hargreaves P.I."/>
            <person name="Campeao M.E."/>
            <person name="Vieira V.V."/>
            <person name="Silva B.S."/>
            <person name="Fistarol G.O."/>
            <person name="Salomon P.S."/>
            <person name="Sawabe T."/>
            <person name="Mino S."/>
            <person name="Hosokawa M."/>
            <person name="Miyashita H."/>
            <person name="Maruyama F."/>
            <person name="van Verk M.C."/>
            <person name="Dutilh B.E."/>
            <person name="Thompson C.C."/>
            <person name="Thompson F.L."/>
        </authorList>
    </citation>
    <scope>NUCLEOTIDE SEQUENCE [LARGE SCALE GENOMIC DNA]</scope>
    <source>
        <strain evidence="1 2">CCMR0081</strain>
    </source>
</reference>
<protein>
    <submittedName>
        <fullName evidence="1">Uncharacterized protein</fullName>
    </submittedName>
</protein>
<dbReference type="EMBL" id="QXHD01000004">
    <property type="protein sequence ID" value="NEZ56835.1"/>
    <property type="molecule type" value="Genomic_DNA"/>
</dbReference>
<dbReference type="Proteomes" id="UP000481033">
    <property type="component" value="Unassembled WGS sequence"/>
</dbReference>